<keyword evidence="2" id="KW-1185">Reference proteome</keyword>
<dbReference type="Proteomes" id="UP000199031">
    <property type="component" value="Unassembled WGS sequence"/>
</dbReference>
<dbReference type="EMBL" id="FOXQ01000005">
    <property type="protein sequence ID" value="SFQ08382.1"/>
    <property type="molecule type" value="Genomic_DNA"/>
</dbReference>
<dbReference type="RefSeq" id="WP_177191866.1">
    <property type="nucleotide sequence ID" value="NZ_FOXQ01000005.1"/>
</dbReference>
<evidence type="ECO:0000313" key="1">
    <source>
        <dbReference type="EMBL" id="SFQ08382.1"/>
    </source>
</evidence>
<sequence>MIADVLRVSIDEIRAAKENQFFYEFAMPPTDDEVDEFIVSSSCFDEEMKRFLLSEGVSKNDIIFFERIR</sequence>
<dbReference type="AlphaFoldDB" id="A0A1I5VLT5"/>
<proteinExistence type="predicted"/>
<gene>
    <name evidence="1" type="ORF">SAMN05444277_10566</name>
</gene>
<reference evidence="1 2" key="1">
    <citation type="submission" date="2016-10" db="EMBL/GenBank/DDBJ databases">
        <authorList>
            <person name="de Groot N.N."/>
        </authorList>
    </citation>
    <scope>NUCLEOTIDE SEQUENCE [LARGE SCALE GENOMIC DNA]</scope>
    <source>
        <strain evidence="1 2">DSM 28286</strain>
    </source>
</reference>
<protein>
    <submittedName>
        <fullName evidence="1">Uncharacterized protein</fullName>
    </submittedName>
</protein>
<name>A0A1I5VLT5_9BACT</name>
<accession>A0A1I5VLT5</accession>
<dbReference type="STRING" id="1465490.SAMN05444277_10566"/>
<evidence type="ECO:0000313" key="2">
    <source>
        <dbReference type="Proteomes" id="UP000199031"/>
    </source>
</evidence>
<organism evidence="1 2">
    <name type="scientific">Parafilimonas terrae</name>
    <dbReference type="NCBI Taxonomy" id="1465490"/>
    <lineage>
        <taxon>Bacteria</taxon>
        <taxon>Pseudomonadati</taxon>
        <taxon>Bacteroidota</taxon>
        <taxon>Chitinophagia</taxon>
        <taxon>Chitinophagales</taxon>
        <taxon>Chitinophagaceae</taxon>
        <taxon>Parafilimonas</taxon>
    </lineage>
</organism>